<protein>
    <submittedName>
        <fullName evidence="2">Uncharacterized protein</fullName>
    </submittedName>
</protein>
<feature type="transmembrane region" description="Helical" evidence="1">
    <location>
        <begin position="431"/>
        <end position="448"/>
    </location>
</feature>
<dbReference type="GeneID" id="25401195"/>
<proteinExistence type="predicted"/>
<dbReference type="KEGG" id="thf:MA03_03150"/>
<keyword evidence="1" id="KW-0472">Membrane</keyword>
<sequence>MQKIFLLILILGLLALITEGQPTGVSEGAMLQYGLVVHNSSDFTSGRTPLVQLARERYEAVGLPLGRIVFDISMYKVGVVPGQENITSHLTESWEVPIEFCSTDKVEVVVRVLSSTTRSYLINYTVVFYNFTAVIRENNSKGFIEFLGEPDGKRNEYLVWTKKVFSTSRILLVDGSTGDTVDPIGRLSLGDWIFWLTPYDLSIGKSFILAGINYGVPAYGPNVTGFVGYLLLFNASIPGPRDYNVSGVRIERARTAIAFSYPVLDVYVKELRAGKVSDEARRVLQRFGCVVKEYLNSTVETNCTLFYDLVSKLKSHKAWRVDLVRVQTDPNMIRFVPVIGYDNVKLMLFPIDSFLFVYDLKAGILLEASHDSSLLPVMGYAPSYLSSYLAVNGYIPVFRSLSGVLDSRLTDTNVPLKATSLGSTGSIGSDAAYLFTLTHTALILLYYFSVKARR</sequence>
<dbReference type="RefSeq" id="WP_052883885.1">
    <property type="nucleotide sequence ID" value="NZ_CP009961.1"/>
</dbReference>
<dbReference type="PATRIC" id="fig|1550241.5.peg.667"/>
<dbReference type="Proteomes" id="UP000067434">
    <property type="component" value="Chromosome"/>
</dbReference>
<dbReference type="STRING" id="1550241.MA03_03150"/>
<dbReference type="EMBL" id="CP009961">
    <property type="protein sequence ID" value="AKG38475.1"/>
    <property type="molecule type" value="Genomic_DNA"/>
</dbReference>
<reference evidence="2 3" key="1">
    <citation type="journal article" date="2015" name="Stand. Genomic Sci.">
        <title>Complete genome sequence of and proposal of Thermofilum uzonense sp. nov. a novel hyperthermophilic crenarchaeon and emended description of the genus Thermofilum.</title>
        <authorList>
            <person name="Toshchakov S.V."/>
            <person name="Korzhenkov A.A."/>
            <person name="Samarov N.I."/>
            <person name="Mazunin I.O."/>
            <person name="Mozhey O.I."/>
            <person name="Shmyr I.S."/>
            <person name="Derbikova K.S."/>
            <person name="Taranov E.A."/>
            <person name="Dominova I.N."/>
            <person name="Bonch-Osmolovskaya E.A."/>
            <person name="Patrushev M.V."/>
            <person name="Podosokorskaya O.A."/>
            <person name="Kublanov I.V."/>
        </authorList>
    </citation>
    <scope>NUCLEOTIDE SEQUENCE [LARGE SCALE GENOMIC DNA]</scope>
    <source>
        <strain evidence="2 3">1807-2</strain>
    </source>
</reference>
<accession>A0A0F7FI72</accession>
<evidence type="ECO:0000313" key="2">
    <source>
        <dbReference type="EMBL" id="AKG38475.1"/>
    </source>
</evidence>
<dbReference type="HOGENOM" id="CLU_602205_0_0_2"/>
<evidence type="ECO:0000313" key="3">
    <source>
        <dbReference type="Proteomes" id="UP000067434"/>
    </source>
</evidence>
<keyword evidence="1" id="KW-0812">Transmembrane</keyword>
<gene>
    <name evidence="2" type="ORF">MA03_03150</name>
</gene>
<keyword evidence="1" id="KW-1133">Transmembrane helix</keyword>
<dbReference type="AlphaFoldDB" id="A0A0F7FI72"/>
<keyword evidence="3" id="KW-1185">Reference proteome</keyword>
<organism evidence="2 3">
    <name type="scientific">Infirmifilum uzonense</name>
    <dbReference type="NCBI Taxonomy" id="1550241"/>
    <lineage>
        <taxon>Archaea</taxon>
        <taxon>Thermoproteota</taxon>
        <taxon>Thermoprotei</taxon>
        <taxon>Thermofilales</taxon>
        <taxon>Thermofilaceae</taxon>
        <taxon>Infirmifilum</taxon>
    </lineage>
</organism>
<evidence type="ECO:0000256" key="1">
    <source>
        <dbReference type="SAM" id="Phobius"/>
    </source>
</evidence>
<name>A0A0F7FI72_9CREN</name>